<dbReference type="AlphaFoldDB" id="B0C320"/>
<dbReference type="Gene3D" id="3.50.50.60">
    <property type="entry name" value="FAD/NAD(P)-binding domain"/>
    <property type="match status" value="1"/>
</dbReference>
<dbReference type="GO" id="GO:0071949">
    <property type="term" value="F:FAD binding"/>
    <property type="evidence" value="ECO:0007669"/>
    <property type="project" value="InterPro"/>
</dbReference>
<dbReference type="GO" id="GO:0004502">
    <property type="term" value="F:kynurenine 3-monooxygenase activity"/>
    <property type="evidence" value="ECO:0007669"/>
    <property type="project" value="TreeGrafter"/>
</dbReference>
<evidence type="ECO:0000256" key="6">
    <source>
        <dbReference type="ARBA" id="ARBA00023033"/>
    </source>
</evidence>
<dbReference type="Proteomes" id="UP000000268">
    <property type="component" value="Chromosome"/>
</dbReference>
<feature type="domain" description="FAD-binding" evidence="8">
    <location>
        <begin position="5"/>
        <end position="324"/>
    </location>
</feature>
<keyword evidence="3" id="KW-0274">FAD</keyword>
<comment type="cofactor">
    <cofactor evidence="1">
        <name>FAD</name>
        <dbReference type="ChEBI" id="CHEBI:57692"/>
    </cofactor>
</comment>
<keyword evidence="10" id="KW-1185">Reference proteome</keyword>
<protein>
    <submittedName>
        <fullName evidence="9">Kynurenine 3-monooxygenase, putative</fullName>
    </submittedName>
</protein>
<proteinExistence type="predicted"/>
<evidence type="ECO:0000256" key="7">
    <source>
        <dbReference type="SAM" id="Phobius"/>
    </source>
</evidence>
<sequence length="425" mass="47843">MADRHVVIVGAGPAGLLLAVYLLKRPGYRVSVFEQRADPRLTPQVQNRTFPISLQERGQQALRSISGLEQAVADRSTVCNGTIMHQASGKSRAIPRKMSSLMIDRLQMVMVLLQFLSDQYSSDQLVIQFNCRCTHLNSAAQTLQFEQPDGEVITHTYDVVVGADGARSKLREALVEQVNFPCEQTLIPDAYKSVFLTQPEDGAPLAVDKVHTLNLPNNVRMMLVPQGNTQLNGVLVFKRDHSPIAQYNTKEEILAFVQENFPRFGALMTLDEADALLSRPVANVTTVRCQRFHEGSNILLIGDAVHAVSASIGQGCNSALQDVWVFNQLLDQHQDNWSQTLPAFSDQRIPEVHALRELSDYSFPRNKLLVTEFILRLQLGRILNRWFPKRFPPFLFDLIFDSDLPYSEVLKIHQGWINKVKASTR</sequence>
<dbReference type="RefSeq" id="WP_012162839.1">
    <property type="nucleotide sequence ID" value="NC_009925.1"/>
</dbReference>
<evidence type="ECO:0000256" key="3">
    <source>
        <dbReference type="ARBA" id="ARBA00022827"/>
    </source>
</evidence>
<keyword evidence="5" id="KW-0560">Oxidoreductase</keyword>
<dbReference type="PANTHER" id="PTHR46028">
    <property type="entry name" value="KYNURENINE 3-MONOOXYGENASE"/>
    <property type="match status" value="1"/>
</dbReference>
<dbReference type="eggNOG" id="COG0654">
    <property type="taxonomic scope" value="Bacteria"/>
</dbReference>
<keyword evidence="4" id="KW-0521">NADP</keyword>
<dbReference type="InterPro" id="IPR036188">
    <property type="entry name" value="FAD/NAD-bd_sf"/>
</dbReference>
<dbReference type="EMBL" id="CP000828">
    <property type="protein sequence ID" value="ABW27367.1"/>
    <property type="molecule type" value="Genomic_DNA"/>
</dbReference>
<accession>B0C320</accession>
<dbReference type="STRING" id="329726.AM1_2357"/>
<keyword evidence="6 9" id="KW-0503">Monooxygenase</keyword>
<evidence type="ECO:0000256" key="4">
    <source>
        <dbReference type="ARBA" id="ARBA00022857"/>
    </source>
</evidence>
<keyword evidence="7" id="KW-0812">Transmembrane</keyword>
<evidence type="ECO:0000256" key="5">
    <source>
        <dbReference type="ARBA" id="ARBA00023002"/>
    </source>
</evidence>
<evidence type="ECO:0000313" key="9">
    <source>
        <dbReference type="EMBL" id="ABW27367.1"/>
    </source>
</evidence>
<dbReference type="SUPFAM" id="SSF51905">
    <property type="entry name" value="FAD/NAD(P)-binding domain"/>
    <property type="match status" value="1"/>
</dbReference>
<evidence type="ECO:0000256" key="2">
    <source>
        <dbReference type="ARBA" id="ARBA00022630"/>
    </source>
</evidence>
<dbReference type="PANTHER" id="PTHR46028:SF2">
    <property type="entry name" value="KYNURENINE 3-MONOOXYGENASE"/>
    <property type="match status" value="1"/>
</dbReference>
<name>B0C320_ACAM1</name>
<dbReference type="GO" id="GO:0070189">
    <property type="term" value="P:kynurenine metabolic process"/>
    <property type="evidence" value="ECO:0007669"/>
    <property type="project" value="TreeGrafter"/>
</dbReference>
<dbReference type="KEGG" id="amr:AM1_2357"/>
<gene>
    <name evidence="9" type="primary">kmo</name>
    <name evidence="9" type="ordered locus">AM1_2357</name>
</gene>
<keyword evidence="7" id="KW-0472">Membrane</keyword>
<organism evidence="9 10">
    <name type="scientific">Acaryochloris marina (strain MBIC 11017)</name>
    <dbReference type="NCBI Taxonomy" id="329726"/>
    <lineage>
        <taxon>Bacteria</taxon>
        <taxon>Bacillati</taxon>
        <taxon>Cyanobacteriota</taxon>
        <taxon>Cyanophyceae</taxon>
        <taxon>Acaryochloridales</taxon>
        <taxon>Acaryochloridaceae</taxon>
        <taxon>Acaryochloris</taxon>
    </lineage>
</organism>
<dbReference type="HOGENOM" id="CLU_023210_0_1_3"/>
<dbReference type="PRINTS" id="PR00420">
    <property type="entry name" value="RNGMNOXGNASE"/>
</dbReference>
<evidence type="ECO:0000313" key="10">
    <source>
        <dbReference type="Proteomes" id="UP000000268"/>
    </source>
</evidence>
<keyword evidence="2" id="KW-0285">Flavoprotein</keyword>
<feature type="transmembrane region" description="Helical" evidence="7">
    <location>
        <begin position="6"/>
        <end position="23"/>
    </location>
</feature>
<dbReference type="Pfam" id="PF01494">
    <property type="entry name" value="FAD_binding_3"/>
    <property type="match status" value="1"/>
</dbReference>
<evidence type="ECO:0000259" key="8">
    <source>
        <dbReference type="Pfam" id="PF01494"/>
    </source>
</evidence>
<dbReference type="InterPro" id="IPR002938">
    <property type="entry name" value="FAD-bd"/>
</dbReference>
<evidence type="ECO:0000256" key="1">
    <source>
        <dbReference type="ARBA" id="ARBA00001974"/>
    </source>
</evidence>
<reference evidence="9 10" key="1">
    <citation type="journal article" date="2008" name="Proc. Natl. Acad. Sci. U.S.A.">
        <title>Niche adaptation and genome expansion in the chlorophyll d-producing cyanobacterium Acaryochloris marina.</title>
        <authorList>
            <person name="Swingley W.D."/>
            <person name="Chen M."/>
            <person name="Cheung P.C."/>
            <person name="Conrad A.L."/>
            <person name="Dejesa L.C."/>
            <person name="Hao J."/>
            <person name="Honchak B.M."/>
            <person name="Karbach L.E."/>
            <person name="Kurdoglu A."/>
            <person name="Lahiri S."/>
            <person name="Mastrian S.D."/>
            <person name="Miyashita H."/>
            <person name="Page L."/>
            <person name="Ramakrishna P."/>
            <person name="Satoh S."/>
            <person name="Sattley W.M."/>
            <person name="Shimada Y."/>
            <person name="Taylor H.L."/>
            <person name="Tomo T."/>
            <person name="Tsuchiya T."/>
            <person name="Wang Z.T."/>
            <person name="Raymond J."/>
            <person name="Mimuro M."/>
            <person name="Blankenship R.E."/>
            <person name="Touchman J.W."/>
        </authorList>
    </citation>
    <scope>NUCLEOTIDE SEQUENCE [LARGE SCALE GENOMIC DNA]</scope>
    <source>
        <strain evidence="10">MBIC 11017</strain>
    </source>
</reference>
<keyword evidence="7" id="KW-1133">Transmembrane helix</keyword>